<name>A0ABU0K3C4_9BACL</name>
<keyword evidence="1" id="KW-0812">Transmembrane</keyword>
<evidence type="ECO:0000313" key="3">
    <source>
        <dbReference type="Proteomes" id="UP001226720"/>
    </source>
</evidence>
<dbReference type="EMBL" id="JAUSWM010000005">
    <property type="protein sequence ID" value="MDQ0483862.1"/>
    <property type="molecule type" value="Genomic_DNA"/>
</dbReference>
<dbReference type="GeneID" id="301327301"/>
<evidence type="ECO:0000256" key="1">
    <source>
        <dbReference type="SAM" id="Phobius"/>
    </source>
</evidence>
<feature type="transmembrane region" description="Helical" evidence="1">
    <location>
        <begin position="174"/>
        <end position="195"/>
    </location>
</feature>
<gene>
    <name evidence="2" type="ORF">QO000_002846</name>
</gene>
<reference evidence="2" key="1">
    <citation type="submission" date="2023-07" db="EMBL/GenBank/DDBJ databases">
        <title>Genomic Encyclopedia of Type Strains, Phase IV (KMG-IV): sequencing the most valuable type-strain genomes for metagenomic binning, comparative biology and taxonomic classification.</title>
        <authorList>
            <person name="Goeker M."/>
        </authorList>
    </citation>
    <scope>NUCLEOTIDE SEQUENCE [LARGE SCALE GENOMIC DNA]</scope>
    <source>
        <strain evidence="2">JSM 076093</strain>
    </source>
</reference>
<feature type="transmembrane region" description="Helical" evidence="1">
    <location>
        <begin position="226"/>
        <end position="243"/>
    </location>
</feature>
<feature type="transmembrane region" description="Helical" evidence="1">
    <location>
        <begin position="95"/>
        <end position="125"/>
    </location>
</feature>
<feature type="transmembrane region" description="Helical" evidence="1">
    <location>
        <begin position="137"/>
        <end position="154"/>
    </location>
</feature>
<feature type="transmembrane region" description="Helical" evidence="1">
    <location>
        <begin position="371"/>
        <end position="393"/>
    </location>
</feature>
<dbReference type="PANTHER" id="PTHR30354:SF7">
    <property type="entry name" value="BLL7963 PROTEIN"/>
    <property type="match status" value="1"/>
</dbReference>
<comment type="caution">
    <text evidence="2">The sequence shown here is derived from an EMBL/GenBank/DDBJ whole genome shotgun (WGS) entry which is preliminary data.</text>
</comment>
<keyword evidence="1" id="KW-0472">Membrane</keyword>
<dbReference type="RefSeq" id="WP_301551753.1">
    <property type="nucleotide sequence ID" value="NZ_JAQRMZ010000004.1"/>
</dbReference>
<accession>A0ABU0K3C4</accession>
<keyword evidence="3" id="KW-1185">Reference proteome</keyword>
<dbReference type="PRINTS" id="PR00173">
    <property type="entry name" value="EDTRNSPORT"/>
</dbReference>
<feature type="transmembrane region" description="Helical" evidence="1">
    <location>
        <begin position="327"/>
        <end position="350"/>
    </location>
</feature>
<evidence type="ECO:0000313" key="2">
    <source>
        <dbReference type="EMBL" id="MDQ0483862.1"/>
    </source>
</evidence>
<keyword evidence="1" id="KW-1133">Transmembrane helix</keyword>
<feature type="transmembrane region" description="Helical" evidence="1">
    <location>
        <begin position="249"/>
        <end position="267"/>
    </location>
</feature>
<dbReference type="InterPro" id="IPR003474">
    <property type="entry name" value="Glcn_transporter"/>
</dbReference>
<protein>
    <submittedName>
        <fullName evidence="2">H+/gluconate symporter-like permease</fullName>
    </submittedName>
</protein>
<dbReference type="Pfam" id="PF02447">
    <property type="entry name" value="GntP_permease"/>
    <property type="match status" value="1"/>
</dbReference>
<dbReference type="PANTHER" id="PTHR30354">
    <property type="entry name" value="GNT FAMILY GLUCONATE TRANSPORTER"/>
    <property type="match status" value="1"/>
</dbReference>
<proteinExistence type="predicted"/>
<feature type="transmembrane region" description="Helical" evidence="1">
    <location>
        <begin position="287"/>
        <end position="307"/>
    </location>
</feature>
<sequence length="429" mass="45858">MISIIIGLALLMLLAYMGWSIIWIAPLVSGIVALLSGMDILPTYTNTYMSGFVDFAKAYFPIFLFGAIFGKLMEDTGAAQSVAYKISNLIGEKRAILGMLLSAAILTYGGVSLFVVVFAVYPLAVAMFRQANVSRKLLPSTFVLGAFTFTMTALPGTPQIQNIIPINTFKTSTMAAPILGIIAGLIMAVGGYFYLKFREKQLNKNGEEFTEPKGSNEVKSINEDELPNWILSVIPLIAVVITLNAFENLSILIALLIGIVLIMLFNFKNYKQFIKAINGGASGSVMATINTSAAVGFGSVVTASPGFEAVKDLIFAIPLSPYFSEAFAVQLLAMITGSASGGMGIALEALGQEYYNIAVNNNMSLEAFHRITAVASGASILPHNGALLTLFTVTGLTHKDSYKDVFVVGLIIPMIATIAIIFLAMMGIN</sequence>
<feature type="transmembrane region" description="Helical" evidence="1">
    <location>
        <begin position="47"/>
        <end position="69"/>
    </location>
</feature>
<dbReference type="Proteomes" id="UP001226720">
    <property type="component" value="Unassembled WGS sequence"/>
</dbReference>
<feature type="transmembrane region" description="Helical" evidence="1">
    <location>
        <begin position="405"/>
        <end position="428"/>
    </location>
</feature>
<feature type="transmembrane region" description="Helical" evidence="1">
    <location>
        <begin position="6"/>
        <end position="35"/>
    </location>
</feature>
<organism evidence="2 3">
    <name type="scientific">Guptibacillus hwajinpoensis</name>
    <dbReference type="NCBI Taxonomy" id="208199"/>
    <lineage>
        <taxon>Bacteria</taxon>
        <taxon>Bacillati</taxon>
        <taxon>Bacillota</taxon>
        <taxon>Bacilli</taxon>
        <taxon>Bacillales</taxon>
        <taxon>Guptibacillaceae</taxon>
        <taxon>Guptibacillus</taxon>
    </lineage>
</organism>